<comment type="caution">
    <text evidence="2">The sequence shown here is derived from an EMBL/GenBank/DDBJ whole genome shotgun (WGS) entry which is preliminary data.</text>
</comment>
<evidence type="ECO:0000313" key="2">
    <source>
        <dbReference type="EMBL" id="CBI08196.1"/>
    </source>
</evidence>
<sequence length="60" mass="6905">MGGIFVRQIDFTLPNMVDTLFWVLIAFKIAGIGHFSWWWVFGALVFAIATTTKVRFPVDR</sequence>
<accession>E6QLS5</accession>
<reference evidence="2" key="1">
    <citation type="submission" date="2009-10" db="EMBL/GenBank/DDBJ databases">
        <title>Diversity of trophic interactions inside an arsenic-rich microbial ecosystem.</title>
        <authorList>
            <person name="Bertin P.N."/>
            <person name="Heinrich-Salmeron A."/>
            <person name="Pelletier E."/>
            <person name="Goulhen-Chollet F."/>
            <person name="Arsene-Ploetze F."/>
            <person name="Gallien S."/>
            <person name="Calteau A."/>
            <person name="Vallenet D."/>
            <person name="Casiot C."/>
            <person name="Chane-Woon-Ming B."/>
            <person name="Giloteaux L."/>
            <person name="Barakat M."/>
            <person name="Bonnefoy V."/>
            <person name="Bruneel O."/>
            <person name="Chandler M."/>
            <person name="Cleiss J."/>
            <person name="Duran R."/>
            <person name="Elbaz-Poulichet F."/>
            <person name="Fonknechten N."/>
            <person name="Lauga B."/>
            <person name="Mornico D."/>
            <person name="Ortet P."/>
            <person name="Schaeffer C."/>
            <person name="Siguier P."/>
            <person name="Alexander Thil Smith A."/>
            <person name="Van Dorsselaer A."/>
            <person name="Weissenbach J."/>
            <person name="Medigue C."/>
            <person name="Le Paslier D."/>
        </authorList>
    </citation>
    <scope>NUCLEOTIDE SEQUENCE</scope>
</reference>
<keyword evidence="1" id="KW-1133">Transmembrane helix</keyword>
<keyword evidence="1" id="KW-0812">Transmembrane</keyword>
<evidence type="ECO:0000256" key="1">
    <source>
        <dbReference type="SAM" id="Phobius"/>
    </source>
</evidence>
<feature type="transmembrane region" description="Helical" evidence="1">
    <location>
        <begin position="20"/>
        <end position="50"/>
    </location>
</feature>
<protein>
    <submittedName>
        <fullName evidence="2">Uncharacterized protein</fullName>
    </submittedName>
</protein>
<keyword evidence="1" id="KW-0472">Membrane</keyword>
<dbReference type="EMBL" id="CABQ01000191">
    <property type="protein sequence ID" value="CBI08196.1"/>
    <property type="molecule type" value="Genomic_DNA"/>
</dbReference>
<dbReference type="AlphaFoldDB" id="E6QLS5"/>
<organism evidence="2">
    <name type="scientific">mine drainage metagenome</name>
    <dbReference type="NCBI Taxonomy" id="410659"/>
    <lineage>
        <taxon>unclassified sequences</taxon>
        <taxon>metagenomes</taxon>
        <taxon>ecological metagenomes</taxon>
    </lineage>
</organism>
<gene>
    <name evidence="2" type="ORF">CARN6_1638</name>
</gene>
<proteinExistence type="predicted"/>
<name>E6QLS5_9ZZZZ</name>